<dbReference type="EMBL" id="JBHUEA010000024">
    <property type="protein sequence ID" value="MFD1722662.1"/>
    <property type="molecule type" value="Genomic_DNA"/>
</dbReference>
<reference evidence="2" key="1">
    <citation type="journal article" date="2019" name="Int. J. Syst. Evol. Microbiol.">
        <title>The Global Catalogue of Microorganisms (GCM) 10K type strain sequencing project: providing services to taxonomists for standard genome sequencing and annotation.</title>
        <authorList>
            <consortium name="The Broad Institute Genomics Platform"/>
            <consortium name="The Broad Institute Genome Sequencing Center for Infectious Disease"/>
            <person name="Wu L."/>
            <person name="Ma J."/>
        </authorList>
    </citation>
    <scope>NUCLEOTIDE SEQUENCE [LARGE SCALE GENOMIC DNA]</scope>
    <source>
        <strain evidence="2">CGMCC 1.12471</strain>
    </source>
</reference>
<dbReference type="RefSeq" id="WP_377935962.1">
    <property type="nucleotide sequence ID" value="NZ_JBHUEA010000024.1"/>
</dbReference>
<protein>
    <submittedName>
        <fullName evidence="1">Uncharacterized protein</fullName>
    </submittedName>
</protein>
<accession>A0ABW4LHU6</accession>
<name>A0ABW4LHU6_9MICO</name>
<dbReference type="Proteomes" id="UP001597347">
    <property type="component" value="Unassembled WGS sequence"/>
</dbReference>
<evidence type="ECO:0000313" key="2">
    <source>
        <dbReference type="Proteomes" id="UP001597347"/>
    </source>
</evidence>
<organism evidence="1 2">
    <name type="scientific">Amnibacterium endophyticum</name>
    <dbReference type="NCBI Taxonomy" id="2109337"/>
    <lineage>
        <taxon>Bacteria</taxon>
        <taxon>Bacillati</taxon>
        <taxon>Actinomycetota</taxon>
        <taxon>Actinomycetes</taxon>
        <taxon>Micrococcales</taxon>
        <taxon>Microbacteriaceae</taxon>
        <taxon>Amnibacterium</taxon>
    </lineage>
</organism>
<proteinExistence type="predicted"/>
<gene>
    <name evidence="1" type="ORF">ACFSBI_13990</name>
</gene>
<sequence length="114" mass="12486">MSAADTLEFRIESHGDGPARLRRAVAAIAMAVNSSTPPGGVPPLDDALVVRRASGAVVLRGPVKPGLRRFLKRAVERDLGSMSESEFLRAWGPPGGWDERYKRWQERGWVPPVL</sequence>
<evidence type="ECO:0000313" key="1">
    <source>
        <dbReference type="EMBL" id="MFD1722662.1"/>
    </source>
</evidence>
<keyword evidence="2" id="KW-1185">Reference proteome</keyword>
<comment type="caution">
    <text evidence="1">The sequence shown here is derived from an EMBL/GenBank/DDBJ whole genome shotgun (WGS) entry which is preliminary data.</text>
</comment>